<keyword evidence="7" id="KW-0804">Transcription</keyword>
<accession>A0A915E6T0</accession>
<dbReference type="WBParaSite" id="jg2949">
    <property type="protein sequence ID" value="jg2949"/>
    <property type="gene ID" value="jg2949"/>
</dbReference>
<dbReference type="CDD" id="cd06960">
    <property type="entry name" value="NR_DBD_HNF4A"/>
    <property type="match status" value="1"/>
</dbReference>
<dbReference type="InterPro" id="IPR052496">
    <property type="entry name" value="Orphan_Nuclear_Rcpt"/>
</dbReference>
<evidence type="ECO:0000256" key="10">
    <source>
        <dbReference type="SAM" id="MobiDB-lite"/>
    </source>
</evidence>
<dbReference type="PRINTS" id="PR00047">
    <property type="entry name" value="STROIDFINGER"/>
</dbReference>
<dbReference type="SMART" id="SM00399">
    <property type="entry name" value="ZnF_C4"/>
    <property type="match status" value="1"/>
</dbReference>
<feature type="compositionally biased region" description="Basic and acidic residues" evidence="10">
    <location>
        <begin position="79"/>
        <end position="88"/>
    </location>
</feature>
<evidence type="ECO:0000256" key="4">
    <source>
        <dbReference type="ARBA" id="ARBA00022833"/>
    </source>
</evidence>
<keyword evidence="8" id="KW-0675">Receptor</keyword>
<feature type="compositionally biased region" description="Polar residues" evidence="10">
    <location>
        <begin position="222"/>
        <end position="232"/>
    </location>
</feature>
<keyword evidence="3" id="KW-0863">Zinc-finger</keyword>
<evidence type="ECO:0000256" key="5">
    <source>
        <dbReference type="ARBA" id="ARBA00023015"/>
    </source>
</evidence>
<evidence type="ECO:0000256" key="2">
    <source>
        <dbReference type="ARBA" id="ARBA00022723"/>
    </source>
</evidence>
<reference evidence="13" key="1">
    <citation type="submission" date="2022-11" db="UniProtKB">
        <authorList>
            <consortium name="WormBaseParasite"/>
        </authorList>
    </citation>
    <scope>IDENTIFICATION</scope>
</reference>
<dbReference type="InterPro" id="IPR049636">
    <property type="entry name" value="HNF4-like_DBD"/>
</dbReference>
<keyword evidence="2" id="KW-0479">Metal-binding</keyword>
<dbReference type="Proteomes" id="UP000887574">
    <property type="component" value="Unplaced"/>
</dbReference>
<keyword evidence="5" id="KW-0805">Transcription regulation</keyword>
<feature type="region of interest" description="Disordered" evidence="10">
    <location>
        <begin position="175"/>
        <end position="247"/>
    </location>
</feature>
<dbReference type="GO" id="GO:0008270">
    <property type="term" value="F:zinc ion binding"/>
    <property type="evidence" value="ECO:0007669"/>
    <property type="project" value="UniProtKB-KW"/>
</dbReference>
<dbReference type="PROSITE" id="PS51030">
    <property type="entry name" value="NUCLEAR_REC_DBD_2"/>
    <property type="match status" value="1"/>
</dbReference>
<dbReference type="PROSITE" id="PS00031">
    <property type="entry name" value="NUCLEAR_REC_DBD_1"/>
    <property type="match status" value="1"/>
</dbReference>
<comment type="subcellular location">
    <subcellularLocation>
        <location evidence="1">Nucleus</location>
    </subcellularLocation>
</comment>
<dbReference type="GO" id="GO:0000978">
    <property type="term" value="F:RNA polymerase II cis-regulatory region sequence-specific DNA binding"/>
    <property type="evidence" value="ECO:0007669"/>
    <property type="project" value="InterPro"/>
</dbReference>
<evidence type="ECO:0000256" key="3">
    <source>
        <dbReference type="ARBA" id="ARBA00022771"/>
    </source>
</evidence>
<proteinExistence type="predicted"/>
<protein>
    <submittedName>
        <fullName evidence="13">Nuclear receptor domain-containing protein</fullName>
    </submittedName>
</protein>
<dbReference type="PANTHER" id="PTHR47519:SF5">
    <property type="entry name" value="NUCLEAR HORMONE RECEPTOR E75"/>
    <property type="match status" value="1"/>
</dbReference>
<dbReference type="FunFam" id="3.30.50.10:FF:000006">
    <property type="entry name" value="Nuclear receptor subfamily 5 group A member"/>
    <property type="match status" value="1"/>
</dbReference>
<evidence type="ECO:0000256" key="6">
    <source>
        <dbReference type="ARBA" id="ARBA00023125"/>
    </source>
</evidence>
<dbReference type="Pfam" id="PF00105">
    <property type="entry name" value="zf-C4"/>
    <property type="match status" value="1"/>
</dbReference>
<feature type="compositionally biased region" description="Polar residues" evidence="10">
    <location>
        <begin position="192"/>
        <end position="201"/>
    </location>
</feature>
<dbReference type="AlphaFoldDB" id="A0A915E6T0"/>
<evidence type="ECO:0000313" key="12">
    <source>
        <dbReference type="Proteomes" id="UP000887574"/>
    </source>
</evidence>
<dbReference type="GO" id="GO:0003700">
    <property type="term" value="F:DNA-binding transcription factor activity"/>
    <property type="evidence" value="ECO:0007669"/>
    <property type="project" value="InterPro"/>
</dbReference>
<evidence type="ECO:0000259" key="11">
    <source>
        <dbReference type="PROSITE" id="PS51030"/>
    </source>
</evidence>
<feature type="compositionally biased region" description="Basic and acidic residues" evidence="10">
    <location>
        <begin position="175"/>
        <end position="185"/>
    </location>
</feature>
<evidence type="ECO:0000256" key="9">
    <source>
        <dbReference type="ARBA" id="ARBA00023242"/>
    </source>
</evidence>
<keyword evidence="4" id="KW-0862">Zinc</keyword>
<dbReference type="SUPFAM" id="SSF57716">
    <property type="entry name" value="Glucocorticoid receptor-like (DNA-binding domain)"/>
    <property type="match status" value="1"/>
</dbReference>
<dbReference type="Gene3D" id="3.30.50.10">
    <property type="entry name" value="Erythroid Transcription Factor GATA-1, subunit A"/>
    <property type="match status" value="1"/>
</dbReference>
<feature type="domain" description="Nuclear receptor" evidence="11">
    <location>
        <begin position="104"/>
        <end position="179"/>
    </location>
</feature>
<evidence type="ECO:0000256" key="1">
    <source>
        <dbReference type="ARBA" id="ARBA00004123"/>
    </source>
</evidence>
<dbReference type="InterPro" id="IPR001628">
    <property type="entry name" value="Znf_hrmn_rcpt"/>
</dbReference>
<evidence type="ECO:0000256" key="7">
    <source>
        <dbReference type="ARBA" id="ARBA00023163"/>
    </source>
</evidence>
<evidence type="ECO:0000313" key="13">
    <source>
        <dbReference type="WBParaSite" id="jg2949"/>
    </source>
</evidence>
<dbReference type="GO" id="GO:0005634">
    <property type="term" value="C:nucleus"/>
    <property type="evidence" value="ECO:0007669"/>
    <property type="project" value="UniProtKB-SubCell"/>
</dbReference>
<organism evidence="12 13">
    <name type="scientific">Ditylenchus dipsaci</name>
    <dbReference type="NCBI Taxonomy" id="166011"/>
    <lineage>
        <taxon>Eukaryota</taxon>
        <taxon>Metazoa</taxon>
        <taxon>Ecdysozoa</taxon>
        <taxon>Nematoda</taxon>
        <taxon>Chromadorea</taxon>
        <taxon>Rhabditida</taxon>
        <taxon>Tylenchina</taxon>
        <taxon>Tylenchomorpha</taxon>
        <taxon>Sphaerularioidea</taxon>
        <taxon>Anguinidae</taxon>
        <taxon>Anguininae</taxon>
        <taxon>Ditylenchus</taxon>
    </lineage>
</organism>
<sequence>MNNPLFNHHSFAYLPTINPTNSSPAPMFGLDEASGIPLEKPNNFFLENFINQANISNATDPSTSSLTATSHLLNNDLTENERPKKNAKDGTTPITSPQPDDDNLTICNVCGDEASGRHYGAATCFGCKGFFRRTVRANKTYSCRYEERCEIDKVGRNICRACRFRKCLNVGMEPDAIRPDRDKTGRQKNPRRISTLSTNSQENEKNDLLPNFKSDPDAMDIATSQAQVPDTSQDLRSEDSADSSASTTEKDLILQTLLEIEKICNQLKDFKTETELHRTEIDYSGKREISHSTEFQDGFCRIMTLSIDYFNTLKPLLTCCLMKRLFYFKVSWRPLLSSLQPSNQSTPVSQSQYCCPTATFYALMLL</sequence>
<dbReference type="InterPro" id="IPR013088">
    <property type="entry name" value="Znf_NHR/GATA"/>
</dbReference>
<keyword evidence="6" id="KW-0238">DNA-binding</keyword>
<evidence type="ECO:0000256" key="8">
    <source>
        <dbReference type="ARBA" id="ARBA00023170"/>
    </source>
</evidence>
<dbReference type="PANTHER" id="PTHR47519">
    <property type="entry name" value="NUCLEAR HORMONE RECEPTOR FAMILY MEMBER NHR-31-RELATED"/>
    <property type="match status" value="1"/>
</dbReference>
<name>A0A915E6T0_9BILA</name>
<feature type="region of interest" description="Disordered" evidence="10">
    <location>
        <begin position="73"/>
        <end position="99"/>
    </location>
</feature>
<keyword evidence="12" id="KW-1185">Reference proteome</keyword>
<dbReference type="GO" id="GO:0006357">
    <property type="term" value="P:regulation of transcription by RNA polymerase II"/>
    <property type="evidence" value="ECO:0007669"/>
    <property type="project" value="UniProtKB-ARBA"/>
</dbReference>
<keyword evidence="9" id="KW-0539">Nucleus</keyword>